<dbReference type="InterPro" id="IPR051043">
    <property type="entry name" value="Sulfatase_Mod_Factor_Kinase"/>
</dbReference>
<dbReference type="PANTHER" id="PTHR23150:SF19">
    <property type="entry name" value="FORMYLGLYCINE-GENERATING ENZYME"/>
    <property type="match status" value="1"/>
</dbReference>
<dbReference type="Pfam" id="PF03781">
    <property type="entry name" value="FGE-sulfatase"/>
    <property type="match status" value="1"/>
</dbReference>
<protein>
    <submittedName>
        <fullName evidence="2">Serine/threonine protein kinase</fullName>
    </submittedName>
</protein>
<feature type="domain" description="Sulfatase-modifying factor enzyme-like" evidence="1">
    <location>
        <begin position="10"/>
        <end position="242"/>
    </location>
</feature>
<keyword evidence="3" id="KW-1185">Reference proteome</keyword>
<dbReference type="AlphaFoldDB" id="A0A0M9X709"/>
<dbReference type="PANTHER" id="PTHR23150">
    <property type="entry name" value="SULFATASE MODIFYING FACTOR 1, 2"/>
    <property type="match status" value="1"/>
</dbReference>
<dbReference type="InterPro" id="IPR005532">
    <property type="entry name" value="SUMF_dom"/>
</dbReference>
<dbReference type="GO" id="GO:0120147">
    <property type="term" value="F:formylglycine-generating oxidase activity"/>
    <property type="evidence" value="ECO:0007669"/>
    <property type="project" value="TreeGrafter"/>
</dbReference>
<dbReference type="OrthoDB" id="9768004at2"/>
<dbReference type="Gene3D" id="3.90.1580.10">
    <property type="entry name" value="paralog of FGE (formylglycine-generating enzyme)"/>
    <property type="match status" value="1"/>
</dbReference>
<evidence type="ECO:0000313" key="2">
    <source>
        <dbReference type="EMBL" id="KOT34876.1"/>
    </source>
</evidence>
<reference evidence="2 3" key="1">
    <citation type="submission" date="2015-07" db="EMBL/GenBank/DDBJ databases">
        <authorList>
            <person name="Noorani M."/>
        </authorList>
    </citation>
    <scope>NUCLEOTIDE SEQUENCE [LARGE SCALE GENOMIC DNA]</scope>
    <source>
        <strain evidence="2 3">NRRL B-24567</strain>
    </source>
</reference>
<comment type="caution">
    <text evidence="2">The sequence shown here is derived from an EMBL/GenBank/DDBJ whole genome shotgun (WGS) entry which is preliminary data.</text>
</comment>
<gene>
    <name evidence="2" type="ORF">ADK41_25875</name>
</gene>
<dbReference type="EMBL" id="LGCN01000215">
    <property type="protein sequence ID" value="KOT34876.1"/>
    <property type="molecule type" value="Genomic_DNA"/>
</dbReference>
<dbReference type="SUPFAM" id="SSF56436">
    <property type="entry name" value="C-type lectin-like"/>
    <property type="match status" value="1"/>
</dbReference>
<dbReference type="Proteomes" id="UP000037773">
    <property type="component" value="Unassembled WGS sequence"/>
</dbReference>
<name>A0A0M9X709_9ACTN</name>
<dbReference type="InterPro" id="IPR016187">
    <property type="entry name" value="CTDL_fold"/>
</dbReference>
<proteinExistence type="predicted"/>
<keyword evidence="2" id="KW-0723">Serine/threonine-protein kinase</keyword>
<keyword evidence="2" id="KW-0808">Transferase</keyword>
<evidence type="ECO:0000313" key="3">
    <source>
        <dbReference type="Proteomes" id="UP000037773"/>
    </source>
</evidence>
<accession>A0A0M9X709</accession>
<dbReference type="RefSeq" id="WP_030834478.1">
    <property type="nucleotide sequence ID" value="NZ_LGCN01000215.1"/>
</dbReference>
<dbReference type="PATRIC" id="fig|36816.3.peg.5595"/>
<dbReference type="InterPro" id="IPR042095">
    <property type="entry name" value="SUMF_sf"/>
</dbReference>
<evidence type="ECO:0000259" key="1">
    <source>
        <dbReference type="Pfam" id="PF03781"/>
    </source>
</evidence>
<sequence>MTRTALPDIDWVTVPHGILVRGTDEREVPALVRDHADLELPAEWFLKECPRTEVTVPEFAISRTPVTRAQWAPFARERGLNRGPDSDFDHPVTGVDWQLATEYCAWLAELTGLPVRLPSETEWERAARGGDTRAYPWGDRFDVAHANLKPAGHKGTTPVGSFPSGAGPFGVLDLAGNVDEWTSTVYEPYPGAPDEVPADETWAHDRHVTRGGSWRHNRDLARCARRHGAYDSEPHDIGFRLAAGT</sequence>
<keyword evidence="2" id="KW-0418">Kinase</keyword>
<dbReference type="GO" id="GO:0004674">
    <property type="term" value="F:protein serine/threonine kinase activity"/>
    <property type="evidence" value="ECO:0007669"/>
    <property type="project" value="UniProtKB-KW"/>
</dbReference>
<organism evidence="2 3">
    <name type="scientific">Streptomyces caelestis</name>
    <dbReference type="NCBI Taxonomy" id="36816"/>
    <lineage>
        <taxon>Bacteria</taxon>
        <taxon>Bacillati</taxon>
        <taxon>Actinomycetota</taxon>
        <taxon>Actinomycetes</taxon>
        <taxon>Kitasatosporales</taxon>
        <taxon>Streptomycetaceae</taxon>
        <taxon>Streptomyces</taxon>
    </lineage>
</organism>